<dbReference type="STRING" id="536227.Ccar_13765"/>
<protein>
    <submittedName>
        <fullName evidence="1">Uncharacterized protein</fullName>
    </submittedName>
</protein>
<comment type="caution">
    <text evidence="1">The sequence shown here is derived from an EMBL/GenBank/DDBJ whole genome shotgun (WGS) entry which is preliminary data.</text>
</comment>
<dbReference type="EMBL" id="ACVI01000070">
    <property type="protein sequence ID" value="EET85926.1"/>
    <property type="molecule type" value="Genomic_DNA"/>
</dbReference>
<gene>
    <name evidence="1" type="ORF">CcarbDRAFT_3605</name>
</gene>
<keyword evidence="2" id="KW-1185">Reference proteome</keyword>
<evidence type="ECO:0000313" key="1">
    <source>
        <dbReference type="EMBL" id="EET85926.1"/>
    </source>
</evidence>
<organism evidence="1 2">
    <name type="scientific">Clostridium carboxidivorans P7</name>
    <dbReference type="NCBI Taxonomy" id="536227"/>
    <lineage>
        <taxon>Bacteria</taxon>
        <taxon>Bacillati</taxon>
        <taxon>Bacillota</taxon>
        <taxon>Clostridia</taxon>
        <taxon>Eubacteriales</taxon>
        <taxon>Clostridiaceae</taxon>
        <taxon>Clostridium</taxon>
    </lineage>
</organism>
<dbReference type="AlphaFoldDB" id="C6PXT8"/>
<dbReference type="RefSeq" id="WP_007062490.1">
    <property type="nucleotide sequence ID" value="NZ_ACVI01000070.1"/>
</dbReference>
<dbReference type="KEGG" id="cck:Ccar_13765"/>
<reference evidence="1 2" key="1">
    <citation type="submission" date="2009-06" db="EMBL/GenBank/DDBJ databases">
        <title>The draft genome of Clostridium carboxidivorans P7.</title>
        <authorList>
            <consortium name="US DOE Joint Genome Institute (JGI-PGF)"/>
            <person name="Lucas S."/>
            <person name="Copeland A."/>
            <person name="Lapidus A."/>
            <person name="Glavina del Rio T."/>
            <person name="Tice H."/>
            <person name="Bruce D."/>
            <person name="Goodwin L."/>
            <person name="Pitluck S."/>
            <person name="Larimer F."/>
            <person name="Land M.L."/>
            <person name="Hauser L."/>
            <person name="Hemme C.L."/>
        </authorList>
    </citation>
    <scope>NUCLEOTIDE SEQUENCE [LARGE SCALE GENOMIC DNA]</scope>
    <source>
        <strain evidence="1 2">P7</strain>
    </source>
</reference>
<name>C6PXT8_9CLOT</name>
<proteinExistence type="predicted"/>
<dbReference type="OrthoDB" id="9795247at2"/>
<dbReference type="Proteomes" id="UP000004198">
    <property type="component" value="Unassembled WGS sequence"/>
</dbReference>
<sequence>MPEFNSWNVPFSTICFFEDALNSHKRVIRVSRERDIFFRIERDDNSILNTLLLNEYRFGIASLIRALEEFPETEYIIIGGNWNESTYEADEYAGNNNIGIYDFSEFFGAINCDNIPLKYIKKDERNNKKNTFRGA</sequence>
<evidence type="ECO:0000313" key="2">
    <source>
        <dbReference type="Proteomes" id="UP000004198"/>
    </source>
</evidence>
<accession>C6PXT8</accession>
<dbReference type="eggNOG" id="ENOG50328D5">
    <property type="taxonomic scope" value="Bacteria"/>
</dbReference>